<reference evidence="4 5" key="1">
    <citation type="submission" date="2014-02" db="EMBL/GenBank/DDBJ databases">
        <title>Draft genome sequence of Lysinibacillus massiliensis CCUG 49529.</title>
        <authorList>
            <person name="Zhang F."/>
            <person name="Wang G."/>
            <person name="Zhang L."/>
        </authorList>
    </citation>
    <scope>NUCLEOTIDE SEQUENCE [LARGE SCALE GENOMIC DNA]</scope>
    <source>
        <strain evidence="4 5">CCUG 49529</strain>
    </source>
</reference>
<evidence type="ECO:0000256" key="1">
    <source>
        <dbReference type="ARBA" id="ARBA00022801"/>
    </source>
</evidence>
<evidence type="ECO:0000256" key="2">
    <source>
        <dbReference type="ARBA" id="ARBA00023295"/>
    </source>
</evidence>
<dbReference type="GO" id="GO:0006152">
    <property type="term" value="P:purine nucleoside catabolic process"/>
    <property type="evidence" value="ECO:0007669"/>
    <property type="project" value="TreeGrafter"/>
</dbReference>
<name>A0A0A3J195_9BACL</name>
<dbReference type="PANTHER" id="PTHR12304:SF46">
    <property type="entry name" value="INOSINE-ADENOSINE-GUANOSINE-NUCLEOSIDE HYDROLASE"/>
    <property type="match status" value="1"/>
</dbReference>
<comment type="caution">
    <text evidence="4">The sequence shown here is derived from an EMBL/GenBank/DDBJ whole genome shotgun (WGS) entry which is preliminary data.</text>
</comment>
<gene>
    <name evidence="4" type="ORF">CD30_16755</name>
</gene>
<dbReference type="GO" id="GO:0005829">
    <property type="term" value="C:cytosol"/>
    <property type="evidence" value="ECO:0007669"/>
    <property type="project" value="TreeGrafter"/>
</dbReference>
<proteinExistence type="predicted"/>
<dbReference type="InterPro" id="IPR001910">
    <property type="entry name" value="Inosine/uridine_hydrolase_dom"/>
</dbReference>
<dbReference type="Pfam" id="PF01156">
    <property type="entry name" value="IU_nuc_hydro"/>
    <property type="match status" value="1"/>
</dbReference>
<dbReference type="eggNOG" id="COG1957">
    <property type="taxonomic scope" value="Bacteria"/>
</dbReference>
<keyword evidence="5" id="KW-1185">Reference proteome</keyword>
<feature type="domain" description="Inosine/uridine-preferring nucleoside hydrolase" evidence="3">
    <location>
        <begin position="5"/>
        <end position="302"/>
    </location>
</feature>
<keyword evidence="1" id="KW-0378">Hydrolase</keyword>
<dbReference type="SUPFAM" id="SSF53590">
    <property type="entry name" value="Nucleoside hydrolase"/>
    <property type="match status" value="1"/>
</dbReference>
<keyword evidence="2" id="KW-0326">Glycosidase</keyword>
<dbReference type="AlphaFoldDB" id="A0A0A3J195"/>
<dbReference type="GO" id="GO:0008477">
    <property type="term" value="F:purine nucleosidase activity"/>
    <property type="evidence" value="ECO:0007669"/>
    <property type="project" value="TreeGrafter"/>
</dbReference>
<dbReference type="CDD" id="cd02647">
    <property type="entry name" value="nuc_hydro_TvIAG"/>
    <property type="match status" value="1"/>
</dbReference>
<protein>
    <submittedName>
        <fullName evidence="4">ABC transporter substrate-binding protein</fullName>
    </submittedName>
</protein>
<evidence type="ECO:0000313" key="5">
    <source>
        <dbReference type="Proteomes" id="UP000030595"/>
    </source>
</evidence>
<dbReference type="PANTHER" id="PTHR12304">
    <property type="entry name" value="INOSINE-URIDINE PREFERRING NUCLEOSIDE HYDROLASE"/>
    <property type="match status" value="1"/>
</dbReference>
<evidence type="ECO:0000259" key="3">
    <source>
        <dbReference type="Pfam" id="PF01156"/>
    </source>
</evidence>
<dbReference type="InterPro" id="IPR036452">
    <property type="entry name" value="Ribo_hydro-like"/>
</dbReference>
<evidence type="ECO:0000313" key="4">
    <source>
        <dbReference type="EMBL" id="KGR89495.1"/>
    </source>
</evidence>
<dbReference type="Proteomes" id="UP000030595">
    <property type="component" value="Unassembled WGS sequence"/>
</dbReference>
<dbReference type="EMBL" id="JPVQ01000044">
    <property type="protein sequence ID" value="KGR89495.1"/>
    <property type="molecule type" value="Genomic_DNA"/>
</dbReference>
<dbReference type="Gene3D" id="3.90.245.10">
    <property type="entry name" value="Ribonucleoside hydrolase-like"/>
    <property type="match status" value="1"/>
</dbReference>
<dbReference type="OrthoDB" id="9797882at2"/>
<accession>A0A0A3J195</accession>
<dbReference type="InterPro" id="IPR023186">
    <property type="entry name" value="IUNH"/>
</dbReference>
<sequence length="313" mass="35504">MKKYVYLNHDGGVDDLISLFLLLQMDEVELVGVGVTPADSYLEPAQYASRKIIDRFGHGKKIEVALSSSRPVNPFPKEWRMHAFHVDAFPVLNEFDLKTGVVNKPAHLHLVETLKASKHKITLLFVGPLTDLARALYLTPEIVEKIEKLVWMGGSFLEKGNVEEPEHDGTAEWNAFWDPKAVAIVWNTNIPIDLVALESTKKVPLTNDIRKMWAKQRQYLGIEFLGQCYAVVPPLEHFETNSTYYLWDVLTTATIGYPELVKKMEVKSTVITSGQSQGRTELNPNGRPVQLVYDVNHDEFFDYITNLAKKAHI</sequence>
<organism evidence="4 5">
    <name type="scientific">Ureibacillus massiliensis 4400831 = CIP 108448 = CCUG 49529</name>
    <dbReference type="NCBI Taxonomy" id="1211035"/>
    <lineage>
        <taxon>Bacteria</taxon>
        <taxon>Bacillati</taxon>
        <taxon>Bacillota</taxon>
        <taxon>Bacilli</taxon>
        <taxon>Bacillales</taxon>
        <taxon>Caryophanaceae</taxon>
        <taxon>Ureibacillus</taxon>
    </lineage>
</organism>
<dbReference type="RefSeq" id="WP_036179128.1">
    <property type="nucleotide sequence ID" value="NZ_AVCZ01000044.1"/>
</dbReference>